<evidence type="ECO:0000256" key="9">
    <source>
        <dbReference type="ARBA" id="ARBA00023004"/>
    </source>
</evidence>
<dbReference type="InterPro" id="IPR023455">
    <property type="entry name" value="Dihydroorotate_DHASE_ETsu"/>
</dbReference>
<keyword evidence="9 11" id="KW-0408">Iron</keyword>
<dbReference type="CDD" id="cd06218">
    <property type="entry name" value="DHOD_e_trans"/>
    <property type="match status" value="1"/>
</dbReference>
<dbReference type="Pfam" id="PF10418">
    <property type="entry name" value="DHODB_Fe-S_bind"/>
    <property type="match status" value="1"/>
</dbReference>
<dbReference type="InterPro" id="IPR012165">
    <property type="entry name" value="Cyt_c3_hydrogenase_gsu"/>
</dbReference>
<evidence type="ECO:0000256" key="7">
    <source>
        <dbReference type="ARBA" id="ARBA00022975"/>
    </source>
</evidence>
<dbReference type="PIRSF" id="PIRSF006816">
    <property type="entry name" value="Cyc3_hyd_g"/>
    <property type="match status" value="1"/>
</dbReference>
<evidence type="ECO:0000256" key="10">
    <source>
        <dbReference type="ARBA" id="ARBA00023014"/>
    </source>
</evidence>
<evidence type="ECO:0000256" key="4">
    <source>
        <dbReference type="ARBA" id="ARBA00022714"/>
    </source>
</evidence>
<dbReference type="HAMAP" id="MF_01211">
    <property type="entry name" value="DHODB_Fe_S_bind"/>
    <property type="match status" value="1"/>
</dbReference>
<accession>A0A7G9RYV0</accession>
<dbReference type="PROSITE" id="PS51384">
    <property type="entry name" value="FAD_FR"/>
    <property type="match status" value="1"/>
</dbReference>
<keyword evidence="10 11" id="KW-0411">Iron-sulfur</keyword>
<dbReference type="InterPro" id="IPR039261">
    <property type="entry name" value="FNR_nucleotide-bd"/>
</dbReference>
<dbReference type="AlphaFoldDB" id="A0A7G9RYV0"/>
<keyword evidence="6 11" id="KW-0274">FAD</keyword>
<comment type="subunit">
    <text evidence="11">Heterotetramer of 2 PyrK and 2 PyrD type B subunits.</text>
</comment>
<proteinExistence type="inferred from homology"/>
<reference evidence="15 16" key="1">
    <citation type="submission" date="2020-08" db="EMBL/GenBank/DDBJ databases">
        <title>Genome sequence of Erysipelothrix inopinata DSM 15511T.</title>
        <authorList>
            <person name="Hyun D.-W."/>
            <person name="Bae J.-W."/>
        </authorList>
    </citation>
    <scope>NUCLEOTIDE SEQUENCE [LARGE SCALE GENOMIC DNA]</scope>
    <source>
        <strain evidence="15 16">DSM 15511</strain>
    </source>
</reference>
<keyword evidence="16" id="KW-1185">Reference proteome</keyword>
<dbReference type="PANTHER" id="PTHR43513">
    <property type="entry name" value="DIHYDROOROTATE DEHYDROGENASE B (NAD(+)), ELECTRON TRANSFER SUBUNIT"/>
    <property type="match status" value="1"/>
</dbReference>
<comment type="cofactor">
    <cofactor evidence="11 12">
        <name>FAD</name>
        <dbReference type="ChEBI" id="CHEBI:57692"/>
    </cofactor>
    <text evidence="11 12">Binds 1 FAD per subunit.</text>
</comment>
<dbReference type="GO" id="GO:0009055">
    <property type="term" value="F:electron transfer activity"/>
    <property type="evidence" value="ECO:0007669"/>
    <property type="project" value="UniProtKB-UniRule"/>
</dbReference>
<dbReference type="GO" id="GO:0016491">
    <property type="term" value="F:oxidoreductase activity"/>
    <property type="evidence" value="ECO:0007669"/>
    <property type="project" value="InterPro"/>
</dbReference>
<feature type="binding site" evidence="11 12">
    <location>
        <begin position="66"/>
        <end position="68"/>
    </location>
    <ligand>
        <name>FAD</name>
        <dbReference type="ChEBI" id="CHEBI:57692"/>
    </ligand>
</feature>
<evidence type="ECO:0000256" key="12">
    <source>
        <dbReference type="PIRSR" id="PIRSR006816-1"/>
    </source>
</evidence>
<dbReference type="Pfam" id="PF00970">
    <property type="entry name" value="FAD_binding_6"/>
    <property type="match status" value="1"/>
</dbReference>
<dbReference type="Gene3D" id="2.40.30.10">
    <property type="entry name" value="Translation factors"/>
    <property type="match status" value="1"/>
</dbReference>
<dbReference type="Pfam" id="PF00175">
    <property type="entry name" value="NAD_binding_1"/>
    <property type="match status" value="1"/>
</dbReference>
<evidence type="ECO:0000313" key="16">
    <source>
        <dbReference type="Proteomes" id="UP000515928"/>
    </source>
</evidence>
<dbReference type="UniPathway" id="UPA00070">
    <property type="reaction ID" value="UER00945"/>
</dbReference>
<evidence type="ECO:0000256" key="8">
    <source>
        <dbReference type="ARBA" id="ARBA00022982"/>
    </source>
</evidence>
<comment type="cofactor">
    <cofactor evidence="13">
        <name>[2Fe-2S] cluster</name>
        <dbReference type="ChEBI" id="CHEBI:190135"/>
    </cofactor>
    <text evidence="13">Binds 1 [2Fe-2S] cluster per subunit.</text>
</comment>
<feature type="binding site" evidence="11 13">
    <location>
        <position position="234"/>
    </location>
    <ligand>
        <name>[2Fe-2S] cluster</name>
        <dbReference type="ChEBI" id="CHEBI:190135"/>
    </ligand>
</feature>
<dbReference type="GO" id="GO:0044205">
    <property type="term" value="P:'de novo' UMP biosynthetic process"/>
    <property type="evidence" value="ECO:0007669"/>
    <property type="project" value="UniProtKB-UniRule"/>
</dbReference>
<evidence type="ECO:0000256" key="3">
    <source>
        <dbReference type="ARBA" id="ARBA00022630"/>
    </source>
</evidence>
<dbReference type="NCBIfam" id="NF000797">
    <property type="entry name" value="PRK00054.1-2"/>
    <property type="match status" value="1"/>
</dbReference>
<feature type="binding site" evidence="11 13">
    <location>
        <position position="224"/>
    </location>
    <ligand>
        <name>[2Fe-2S] cluster</name>
        <dbReference type="ChEBI" id="CHEBI:190135"/>
    </ligand>
</feature>
<dbReference type="SUPFAM" id="SSF63380">
    <property type="entry name" value="Riboflavin synthase domain-like"/>
    <property type="match status" value="1"/>
</dbReference>
<feature type="binding site" evidence="11 12">
    <location>
        <begin position="73"/>
        <end position="74"/>
    </location>
    <ligand>
        <name>FAD</name>
        <dbReference type="ChEBI" id="CHEBI:57692"/>
    </ligand>
</feature>
<feature type="binding site" evidence="11 12">
    <location>
        <begin position="51"/>
        <end position="54"/>
    </location>
    <ligand>
        <name>FAD</name>
        <dbReference type="ChEBI" id="CHEBI:57692"/>
    </ligand>
</feature>
<protein>
    <recommendedName>
        <fullName evidence="11">Dihydroorotate dehydrogenase B (NAD(+)), electron transfer subunit</fullName>
    </recommendedName>
    <alternativeName>
        <fullName evidence="11">Dihydroorotate oxidase B, electron transfer subunit</fullName>
    </alternativeName>
</protein>
<dbReference type="InterPro" id="IPR017938">
    <property type="entry name" value="Riboflavin_synthase-like_b-brl"/>
</dbReference>
<dbReference type="Proteomes" id="UP000515928">
    <property type="component" value="Chromosome"/>
</dbReference>
<dbReference type="GO" id="GO:0051537">
    <property type="term" value="F:2 iron, 2 sulfur cluster binding"/>
    <property type="evidence" value="ECO:0007669"/>
    <property type="project" value="UniProtKB-KW"/>
</dbReference>
<dbReference type="EMBL" id="CP060715">
    <property type="protein sequence ID" value="QNN60775.1"/>
    <property type="molecule type" value="Genomic_DNA"/>
</dbReference>
<keyword evidence="3 11" id="KW-0285">Flavoprotein</keyword>
<name>A0A7G9RYV0_9FIRM</name>
<keyword evidence="4 11" id="KW-0001">2Fe-2S</keyword>
<comment type="function">
    <text evidence="11">Responsible for channeling the electrons from the oxidation of dihydroorotate from the FMN redox center in the PyrD type B subunit to the ultimate electron acceptor NAD(+).</text>
</comment>
<evidence type="ECO:0000256" key="1">
    <source>
        <dbReference type="ARBA" id="ARBA00006422"/>
    </source>
</evidence>
<dbReference type="KEGG" id="eio:H9L01_10495"/>
<dbReference type="InterPro" id="IPR037117">
    <property type="entry name" value="Dihydroorotate_DH_ele_sf"/>
</dbReference>
<keyword evidence="2 11" id="KW-0813">Transport</keyword>
<comment type="pathway">
    <text evidence="11">Pyrimidine metabolism; UMP biosynthesis via de novo pathway; orotate from (S)-dihydroorotate (NAD(+) route): step 1/1.</text>
</comment>
<evidence type="ECO:0000256" key="6">
    <source>
        <dbReference type="ARBA" id="ARBA00022827"/>
    </source>
</evidence>
<dbReference type="GO" id="GO:0050660">
    <property type="term" value="F:flavin adenine dinucleotide binding"/>
    <property type="evidence" value="ECO:0007669"/>
    <property type="project" value="InterPro"/>
</dbReference>
<evidence type="ECO:0000256" key="5">
    <source>
        <dbReference type="ARBA" id="ARBA00022723"/>
    </source>
</evidence>
<dbReference type="Gene3D" id="3.40.50.80">
    <property type="entry name" value="Nucleotide-binding domain of ferredoxin-NADP reductase (FNR) module"/>
    <property type="match status" value="1"/>
</dbReference>
<keyword evidence="7 11" id="KW-0665">Pyrimidine biosynthesis</keyword>
<evidence type="ECO:0000313" key="15">
    <source>
        <dbReference type="EMBL" id="QNN60775.1"/>
    </source>
</evidence>
<dbReference type="InterPro" id="IPR008333">
    <property type="entry name" value="Cbr1-like_FAD-bd_dom"/>
</dbReference>
<evidence type="ECO:0000256" key="2">
    <source>
        <dbReference type="ARBA" id="ARBA00022448"/>
    </source>
</evidence>
<organism evidence="15 16">
    <name type="scientific">Erysipelothrix inopinata</name>
    <dbReference type="NCBI Taxonomy" id="225084"/>
    <lineage>
        <taxon>Bacteria</taxon>
        <taxon>Bacillati</taxon>
        <taxon>Bacillota</taxon>
        <taxon>Erysipelotrichia</taxon>
        <taxon>Erysipelotrichales</taxon>
        <taxon>Erysipelotrichaceae</taxon>
        <taxon>Erysipelothrix</taxon>
    </lineage>
</organism>
<dbReference type="InterPro" id="IPR019480">
    <property type="entry name" value="Dihydroorotate_DH_Fe-S-bd"/>
</dbReference>
<keyword evidence="8 11" id="KW-0249">Electron transport</keyword>
<dbReference type="SUPFAM" id="SSF52343">
    <property type="entry name" value="Ferredoxin reductase-like, C-terminal NADP-linked domain"/>
    <property type="match status" value="1"/>
</dbReference>
<feature type="binding site" evidence="11 13">
    <location>
        <position position="216"/>
    </location>
    <ligand>
        <name>[2Fe-2S] cluster</name>
        <dbReference type="ChEBI" id="CHEBI:190135"/>
    </ligand>
</feature>
<sequence length="247" mass="27539">MKQENMCIVSNQEVAHKIFEMKLKGKLVDMMNESGQFLHIKTNRQDLILRRPISIASIDEETVTILYRVVGLGTQNFSELKSGDTVDVLGPLGHGFEISHIRENDEVLVVGGGIGVAPLYELGKQLYEKHANITFVLGFANKNDCYYLEKFEQLGHVVITTDDGSYGIKGHVGNGIGRVNPSSVYACGPIPLLNYVQHKFEKIEHVYLSMEERMACGMGACHACDTKDKKKRVCYDGPVFNAKEVEL</sequence>
<gene>
    <name evidence="11" type="primary">pyrK</name>
    <name evidence="15" type="ORF">H9L01_10495</name>
</gene>
<dbReference type="Gene3D" id="2.10.240.10">
    <property type="entry name" value="Dihydroorotate dehydrogenase, electron transfer subunit"/>
    <property type="match status" value="1"/>
</dbReference>
<dbReference type="InterPro" id="IPR001433">
    <property type="entry name" value="OxRdtase_FAD/NAD-bd"/>
</dbReference>
<dbReference type="GO" id="GO:0046872">
    <property type="term" value="F:metal ion binding"/>
    <property type="evidence" value="ECO:0007669"/>
    <property type="project" value="UniProtKB-KW"/>
</dbReference>
<dbReference type="InterPro" id="IPR017927">
    <property type="entry name" value="FAD-bd_FR_type"/>
</dbReference>
<evidence type="ECO:0000259" key="14">
    <source>
        <dbReference type="PROSITE" id="PS51384"/>
    </source>
</evidence>
<feature type="domain" description="FAD-binding FR-type" evidence="14">
    <location>
        <begin position="1"/>
        <end position="98"/>
    </location>
</feature>
<keyword evidence="5 11" id="KW-0479">Metal-binding</keyword>
<comment type="cofactor">
    <cofactor evidence="11">
        <name>[2Fe-2S] cluster</name>
        <dbReference type="ChEBI" id="CHEBI:190135"/>
    </cofactor>
    <text evidence="11">Binds 1 [2Fe-2S] cluster per subunit.</text>
</comment>
<feature type="binding site" evidence="11 13">
    <location>
        <position position="221"/>
    </location>
    <ligand>
        <name>[2Fe-2S] cluster</name>
        <dbReference type="ChEBI" id="CHEBI:190135"/>
    </ligand>
</feature>
<dbReference type="PANTHER" id="PTHR43513:SF3">
    <property type="entry name" value="DIHYDROOROTATE DEHYDROGENASE B (NAD(+)), ELECTRON TRANSFER SUBUNIT-RELATED"/>
    <property type="match status" value="1"/>
</dbReference>
<evidence type="ECO:0000256" key="11">
    <source>
        <dbReference type="HAMAP-Rule" id="MF_01211"/>
    </source>
</evidence>
<comment type="similarity">
    <text evidence="1 11">Belongs to the PyrK family.</text>
</comment>
<evidence type="ECO:0000256" key="13">
    <source>
        <dbReference type="PIRSR" id="PIRSR006816-2"/>
    </source>
</evidence>
<dbReference type="RefSeq" id="WP_187533897.1">
    <property type="nucleotide sequence ID" value="NZ_CBCSHU010000021.1"/>
</dbReference>
<dbReference type="InterPro" id="IPR050353">
    <property type="entry name" value="PyrK_electron_transfer"/>
</dbReference>